<comment type="caution">
    <text evidence="3">The sequence shown here is derived from an EMBL/GenBank/DDBJ whole genome shotgun (WGS) entry which is preliminary data.</text>
</comment>
<dbReference type="InterPro" id="IPR019251">
    <property type="entry name" value="DUF2231_TM"/>
</dbReference>
<organism evidence="3 4">
    <name type="scientific">Nostoc punctiforme NIES-2108</name>
    <dbReference type="NCBI Taxonomy" id="1356359"/>
    <lineage>
        <taxon>Bacteria</taxon>
        <taxon>Bacillati</taxon>
        <taxon>Cyanobacteriota</taxon>
        <taxon>Cyanophyceae</taxon>
        <taxon>Nostocales</taxon>
        <taxon>Nostocaceae</taxon>
        <taxon>Nostoc</taxon>
    </lineage>
</organism>
<keyword evidence="1" id="KW-0472">Membrane</keyword>
<accession>A0A367RKA6</accession>
<protein>
    <recommendedName>
        <fullName evidence="2">DUF2231 domain-containing protein</fullName>
    </recommendedName>
</protein>
<evidence type="ECO:0000313" key="3">
    <source>
        <dbReference type="EMBL" id="RCJ36331.1"/>
    </source>
</evidence>
<dbReference type="Proteomes" id="UP000252085">
    <property type="component" value="Unassembled WGS sequence"/>
</dbReference>
<dbReference type="Pfam" id="PF09990">
    <property type="entry name" value="DUF2231"/>
    <property type="match status" value="1"/>
</dbReference>
<keyword evidence="1" id="KW-1133">Transmembrane helix</keyword>
<sequence length="201" mass="22262">MNWPLIDQLRLRLNANGLPYEIPIHPQLVHLTLGLFILGIIFDIAGALFALEKPIFKFLGLPTLRSGFFDVGWYNLIVAAFITFFTVAAGFFELLLANPPIDQKSVWGLTAGWTMLLHGLGGISLLGAIAAMTVWRGLQRYRWRKDASRQVQWSYLLAGIAILGILFVHGTLGAQLGEEFGIHVTAAKLLQEGKNPNLLLK</sequence>
<gene>
    <name evidence="3" type="ORF">A6769_16665</name>
</gene>
<name>A0A367RKA6_NOSPU</name>
<keyword evidence="1" id="KW-0812">Transmembrane</keyword>
<feature type="domain" description="DUF2231" evidence="2">
    <location>
        <begin position="22"/>
        <end position="185"/>
    </location>
</feature>
<feature type="transmembrane region" description="Helical" evidence="1">
    <location>
        <begin position="112"/>
        <end position="135"/>
    </location>
</feature>
<dbReference type="EMBL" id="LXQE01000149">
    <property type="protein sequence ID" value="RCJ36331.1"/>
    <property type="molecule type" value="Genomic_DNA"/>
</dbReference>
<feature type="transmembrane region" description="Helical" evidence="1">
    <location>
        <begin position="28"/>
        <end position="51"/>
    </location>
</feature>
<feature type="transmembrane region" description="Helical" evidence="1">
    <location>
        <begin position="155"/>
        <end position="174"/>
    </location>
</feature>
<evidence type="ECO:0000256" key="1">
    <source>
        <dbReference type="SAM" id="Phobius"/>
    </source>
</evidence>
<feature type="transmembrane region" description="Helical" evidence="1">
    <location>
        <begin position="72"/>
        <end position="92"/>
    </location>
</feature>
<evidence type="ECO:0000259" key="2">
    <source>
        <dbReference type="Pfam" id="PF09990"/>
    </source>
</evidence>
<evidence type="ECO:0000313" key="4">
    <source>
        <dbReference type="Proteomes" id="UP000252085"/>
    </source>
</evidence>
<proteinExistence type="predicted"/>
<dbReference type="AlphaFoldDB" id="A0A367RKA6"/>
<reference evidence="4" key="1">
    <citation type="submission" date="2016-04" db="EMBL/GenBank/DDBJ databases">
        <authorList>
            <person name="Tabuchi Yagui T.R."/>
        </authorList>
    </citation>
    <scope>NUCLEOTIDE SEQUENCE [LARGE SCALE GENOMIC DNA]</scope>
</reference>